<protein>
    <submittedName>
        <fullName evidence="9">Unannotated protein</fullName>
    </submittedName>
</protein>
<feature type="transmembrane region" description="Helical" evidence="8">
    <location>
        <begin position="279"/>
        <end position="298"/>
    </location>
</feature>
<feature type="compositionally biased region" description="Polar residues" evidence="7">
    <location>
        <begin position="432"/>
        <end position="446"/>
    </location>
</feature>
<feature type="transmembrane region" description="Helical" evidence="8">
    <location>
        <begin position="36"/>
        <end position="55"/>
    </location>
</feature>
<evidence type="ECO:0000256" key="8">
    <source>
        <dbReference type="SAM" id="Phobius"/>
    </source>
</evidence>
<feature type="transmembrane region" description="Helical" evidence="8">
    <location>
        <begin position="12"/>
        <end position="29"/>
    </location>
</feature>
<organism evidence="9">
    <name type="scientific">freshwater metagenome</name>
    <dbReference type="NCBI Taxonomy" id="449393"/>
    <lineage>
        <taxon>unclassified sequences</taxon>
        <taxon>metagenomes</taxon>
        <taxon>ecological metagenomes</taxon>
    </lineage>
</organism>
<dbReference type="AlphaFoldDB" id="A0A6J5YDG7"/>
<keyword evidence="2" id="KW-1003">Cell membrane</keyword>
<evidence type="ECO:0000256" key="6">
    <source>
        <dbReference type="ARBA" id="ARBA00023136"/>
    </source>
</evidence>
<feature type="transmembrane region" description="Helical" evidence="8">
    <location>
        <begin position="144"/>
        <end position="162"/>
    </location>
</feature>
<evidence type="ECO:0000256" key="4">
    <source>
        <dbReference type="ARBA" id="ARBA00022692"/>
    </source>
</evidence>
<evidence type="ECO:0000256" key="5">
    <source>
        <dbReference type="ARBA" id="ARBA00022989"/>
    </source>
</evidence>
<feature type="region of interest" description="Disordered" evidence="7">
    <location>
        <begin position="399"/>
        <end position="446"/>
    </location>
</feature>
<dbReference type="GO" id="GO:0005886">
    <property type="term" value="C:plasma membrane"/>
    <property type="evidence" value="ECO:0007669"/>
    <property type="project" value="UniProtKB-SubCell"/>
</dbReference>
<evidence type="ECO:0000256" key="2">
    <source>
        <dbReference type="ARBA" id="ARBA00022475"/>
    </source>
</evidence>
<accession>A0A6J5YDG7</accession>
<evidence type="ECO:0000256" key="3">
    <source>
        <dbReference type="ARBA" id="ARBA00022679"/>
    </source>
</evidence>
<dbReference type="InterPro" id="IPR018584">
    <property type="entry name" value="GT87"/>
</dbReference>
<feature type="transmembrane region" description="Helical" evidence="8">
    <location>
        <begin position="221"/>
        <end position="239"/>
    </location>
</feature>
<feature type="transmembrane region" description="Helical" evidence="8">
    <location>
        <begin position="115"/>
        <end position="138"/>
    </location>
</feature>
<proteinExistence type="predicted"/>
<dbReference type="EMBL" id="CAEMXZ010000004">
    <property type="protein sequence ID" value="CAB4322427.1"/>
    <property type="molecule type" value="Genomic_DNA"/>
</dbReference>
<keyword evidence="3" id="KW-0808">Transferase</keyword>
<feature type="transmembrane region" description="Helical" evidence="8">
    <location>
        <begin position="191"/>
        <end position="214"/>
    </location>
</feature>
<keyword evidence="6 8" id="KW-0472">Membrane</keyword>
<dbReference type="Pfam" id="PF09594">
    <property type="entry name" value="GT87"/>
    <property type="match status" value="1"/>
</dbReference>
<dbReference type="GO" id="GO:0016758">
    <property type="term" value="F:hexosyltransferase activity"/>
    <property type="evidence" value="ECO:0007669"/>
    <property type="project" value="InterPro"/>
</dbReference>
<name>A0A6J5YDG7_9ZZZZ</name>
<evidence type="ECO:0000256" key="1">
    <source>
        <dbReference type="ARBA" id="ARBA00004651"/>
    </source>
</evidence>
<gene>
    <name evidence="9" type="ORF">UFOPK1392_00161</name>
</gene>
<evidence type="ECO:0000256" key="7">
    <source>
        <dbReference type="SAM" id="MobiDB-lite"/>
    </source>
</evidence>
<sequence length="446" mass="48198">MPDWLVPYLDPWTTPAALWFIVVGAAAALQLRGRGLAVLAASVAVAIAIWKAWAIGPPNGLLDLTIYAGSARAWLDGNSLFSYHSPVFNLSATYPPIGVLPFSLLSPLPPQIREVLFTVMSIGAIAFSAGCAAVLAGVDRAQRFNWMLWASALAIVTVPVWLTLRQGQVNALLWALVLGDVLLIHRRSKYAGIAIGIATSIKLVPGLFIVWLILAGWRRPAIRAALTALALTGLGWILAPEDSRQYWTELLWHSERVGRLDDARNNSVLAGLSRVLEPGVPRTILWLGICSLLLIFGFRRALRAGRQDDLLTAVTIVGCLSALLSPISWTHHLGYLVLALASVHQLTRGNLVRRSAFVLLVIAVIDPGHLGDDALMSTLRMVLMMVVALALPIRPGRSGSMLEKRRSREPLPAGDAPTDTNAEEIFEAVEGPSQTASTPSRRSTNS</sequence>
<evidence type="ECO:0000313" key="9">
    <source>
        <dbReference type="EMBL" id="CAB4322427.1"/>
    </source>
</evidence>
<comment type="subcellular location">
    <subcellularLocation>
        <location evidence="1">Cell membrane</location>
        <topology evidence="1">Multi-pass membrane protein</topology>
    </subcellularLocation>
</comment>
<keyword evidence="5 8" id="KW-1133">Transmembrane helix</keyword>
<feature type="transmembrane region" description="Helical" evidence="8">
    <location>
        <begin position="310"/>
        <end position="329"/>
    </location>
</feature>
<keyword evidence="4 8" id="KW-0812">Transmembrane</keyword>
<reference evidence="9" key="1">
    <citation type="submission" date="2020-05" db="EMBL/GenBank/DDBJ databases">
        <authorList>
            <person name="Chiriac C."/>
            <person name="Salcher M."/>
            <person name="Ghai R."/>
            <person name="Kavagutti S V."/>
        </authorList>
    </citation>
    <scope>NUCLEOTIDE SEQUENCE</scope>
</reference>
<feature type="transmembrane region" description="Helical" evidence="8">
    <location>
        <begin position="374"/>
        <end position="393"/>
    </location>
</feature>